<evidence type="ECO:0000256" key="6">
    <source>
        <dbReference type="ARBA" id="ARBA00023163"/>
    </source>
</evidence>
<evidence type="ECO:0000256" key="10">
    <source>
        <dbReference type="SAM" id="MobiDB-lite"/>
    </source>
</evidence>
<accession>A0A2G5IAT3</accession>
<keyword evidence="6 9" id="KW-0804">Transcription</keyword>
<evidence type="ECO:0000313" key="12">
    <source>
        <dbReference type="EMBL" id="WPA97457.1"/>
    </source>
</evidence>
<evidence type="ECO:0000313" key="13">
    <source>
        <dbReference type="Proteomes" id="UP000230605"/>
    </source>
</evidence>
<protein>
    <recommendedName>
        <fullName evidence="3 9">Mediator of RNA polymerase II transcription subunit 8</fullName>
    </recommendedName>
    <alternativeName>
        <fullName evidence="8 9">Mediator complex subunit 8</fullName>
    </alternativeName>
</protein>
<comment type="function">
    <text evidence="9">Component of the Mediator complex, a coactivator involved in the regulated transcription of nearly all RNA polymerase II-dependent genes. Mediator functions as a bridge to convey information from gene-specific regulatory proteins to the basal RNA polymerase II transcription machinery. Mediator is recruited to promoters by direct interactions with regulatory proteins and serves as a scaffold for the assembly of a functional preinitiation complex with RNA polymerase II and the general transcription factors.</text>
</comment>
<dbReference type="GO" id="GO:0070847">
    <property type="term" value="C:core mediator complex"/>
    <property type="evidence" value="ECO:0007669"/>
    <property type="project" value="TreeGrafter"/>
</dbReference>
<evidence type="ECO:0000256" key="1">
    <source>
        <dbReference type="ARBA" id="ARBA00004123"/>
    </source>
</evidence>
<evidence type="ECO:0000256" key="9">
    <source>
        <dbReference type="RuleBase" id="RU364144"/>
    </source>
</evidence>
<dbReference type="GO" id="GO:0003712">
    <property type="term" value="F:transcription coregulator activity"/>
    <property type="evidence" value="ECO:0007669"/>
    <property type="project" value="InterPro"/>
</dbReference>
<name>A0A2G5IAT3_CERBT</name>
<comment type="similarity">
    <text evidence="2 9">Belongs to the Mediator complex subunit 8 family.</text>
</comment>
<feature type="region of interest" description="Disordered" evidence="10">
    <location>
        <begin position="193"/>
        <end position="238"/>
    </location>
</feature>
<evidence type="ECO:0000313" key="11">
    <source>
        <dbReference type="EMBL" id="PIB01899.1"/>
    </source>
</evidence>
<dbReference type="PANTHER" id="PTHR13074">
    <property type="entry name" value="MEDIATOR OF RNA POLYMERASE II TRANSCRIPTION SUBUNIT 8"/>
    <property type="match status" value="1"/>
</dbReference>
<dbReference type="Pfam" id="PF10232">
    <property type="entry name" value="Med8"/>
    <property type="match status" value="1"/>
</dbReference>
<organism evidence="11 13">
    <name type="scientific">Cercospora beticola</name>
    <name type="common">Sugarbeet leaf spot fungus</name>
    <dbReference type="NCBI Taxonomy" id="122368"/>
    <lineage>
        <taxon>Eukaryota</taxon>
        <taxon>Fungi</taxon>
        <taxon>Dikarya</taxon>
        <taxon>Ascomycota</taxon>
        <taxon>Pezizomycotina</taxon>
        <taxon>Dothideomycetes</taxon>
        <taxon>Dothideomycetidae</taxon>
        <taxon>Mycosphaerellales</taxon>
        <taxon>Mycosphaerellaceae</taxon>
        <taxon>Cercospora</taxon>
    </lineage>
</organism>
<sequence length="251" mass="27530">MAQTQTQTPAQTLPQEHIKAIDHLRMRLAGLSTSLHLLQGELAKPQNDPLLAWPQLQKASTNLGQNLDGLASALSAQRQLFTSLHLHPLPNFPAHTQQGLLEQLVRKKLDPRAEAWIEESVNVGKEQSNGVAAGQESGTLTEAEMQDLWSSAMDIHQEVLAPWMEQDLFSDDFTVLERENGVKNVVTGLKRDLADEDDDDEDDGDDDGDKMVEDTVKPDVVQAPAANGLNTSLPPLPLDSMLKFAHGQDVP</sequence>
<comment type="subunit">
    <text evidence="9">Component of the Mediator complex.</text>
</comment>
<dbReference type="Proteomes" id="UP000230605">
    <property type="component" value="Chromosome 1"/>
</dbReference>
<keyword evidence="7 9" id="KW-0539">Nucleus</keyword>
<feature type="compositionally biased region" description="Acidic residues" evidence="10">
    <location>
        <begin position="194"/>
        <end position="208"/>
    </location>
</feature>
<reference evidence="11 13" key="1">
    <citation type="submission" date="2015-10" db="EMBL/GenBank/DDBJ databases">
        <title>The cercosporin biosynthetic gene cluster was horizontally transferred to several fungal lineages and shown to be expanded in Cercospora beticola based on microsynteny with recipient genomes.</title>
        <authorList>
            <person name="De Jonge R."/>
            <person name="Ebert M.K."/>
            <person name="Suttle J.C."/>
            <person name="Jurick Ii W.M."/>
            <person name="Secor G.A."/>
            <person name="Thomma B.P."/>
            <person name="Van De Peer Y."/>
            <person name="Bolton M.D."/>
        </authorList>
    </citation>
    <scope>NUCLEOTIDE SEQUENCE [LARGE SCALE GENOMIC DNA]</scope>
    <source>
        <strain evidence="11 13">09-40</strain>
    </source>
</reference>
<dbReference type="OrthoDB" id="5329317at2759"/>
<dbReference type="GO" id="GO:0016592">
    <property type="term" value="C:mediator complex"/>
    <property type="evidence" value="ECO:0007669"/>
    <property type="project" value="InterPro"/>
</dbReference>
<gene>
    <name evidence="9" type="primary">MED8</name>
    <name evidence="11" type="ORF">CB0940_01991</name>
    <name evidence="12" type="ORF">RHO25_002067</name>
</gene>
<evidence type="ECO:0000313" key="14">
    <source>
        <dbReference type="Proteomes" id="UP001302367"/>
    </source>
</evidence>
<evidence type="ECO:0000256" key="8">
    <source>
        <dbReference type="ARBA" id="ARBA00031261"/>
    </source>
</evidence>
<comment type="subcellular location">
    <subcellularLocation>
        <location evidence="1 9">Nucleus</location>
    </subcellularLocation>
</comment>
<keyword evidence="14" id="KW-1185">Reference proteome</keyword>
<dbReference type="Gene3D" id="6.10.250.2610">
    <property type="match status" value="1"/>
</dbReference>
<dbReference type="AlphaFoldDB" id="A0A2G5IAT3"/>
<evidence type="ECO:0000256" key="2">
    <source>
        <dbReference type="ARBA" id="ARBA00005716"/>
    </source>
</evidence>
<keyword evidence="4 9" id="KW-0805">Transcription regulation</keyword>
<evidence type="ECO:0000256" key="3">
    <source>
        <dbReference type="ARBA" id="ARBA00020637"/>
    </source>
</evidence>
<dbReference type="Gene3D" id="1.20.58.1710">
    <property type="match status" value="1"/>
</dbReference>
<dbReference type="GO" id="GO:0000978">
    <property type="term" value="F:RNA polymerase II cis-regulatory region sequence-specific DNA binding"/>
    <property type="evidence" value="ECO:0007669"/>
    <property type="project" value="TreeGrafter"/>
</dbReference>
<keyword evidence="5 9" id="KW-0010">Activator</keyword>
<dbReference type="EMBL" id="CP134184">
    <property type="protein sequence ID" value="WPA97457.1"/>
    <property type="molecule type" value="Genomic_DNA"/>
</dbReference>
<dbReference type="GO" id="GO:0006357">
    <property type="term" value="P:regulation of transcription by RNA polymerase II"/>
    <property type="evidence" value="ECO:0007669"/>
    <property type="project" value="InterPro"/>
</dbReference>
<evidence type="ECO:0000256" key="7">
    <source>
        <dbReference type="ARBA" id="ARBA00023242"/>
    </source>
</evidence>
<evidence type="ECO:0000256" key="4">
    <source>
        <dbReference type="ARBA" id="ARBA00023015"/>
    </source>
</evidence>
<dbReference type="EMBL" id="LKMD01000100">
    <property type="protein sequence ID" value="PIB01899.1"/>
    <property type="molecule type" value="Genomic_DNA"/>
</dbReference>
<reference evidence="12 14" key="2">
    <citation type="submission" date="2023-09" db="EMBL/GenBank/DDBJ databases">
        <title>Complete-Gapless Cercospora beticola genome.</title>
        <authorList>
            <person name="Wyatt N.A."/>
            <person name="Spanner R.E."/>
            <person name="Bolton M.D."/>
        </authorList>
    </citation>
    <scope>NUCLEOTIDE SEQUENCE [LARGE SCALE GENOMIC DNA]</scope>
    <source>
        <strain evidence="12">Cb09-40</strain>
    </source>
</reference>
<dbReference type="PANTHER" id="PTHR13074:SF9">
    <property type="entry name" value="MEDIATOR OF RNA POLYMERASE II TRANSCRIPTION SUBUNIT 8"/>
    <property type="match status" value="1"/>
</dbReference>
<dbReference type="Proteomes" id="UP001302367">
    <property type="component" value="Chromosome 1"/>
</dbReference>
<proteinExistence type="inferred from homology"/>
<dbReference type="InterPro" id="IPR019364">
    <property type="entry name" value="Mediatior_Med8_fun/met"/>
</dbReference>
<evidence type="ECO:0000256" key="5">
    <source>
        <dbReference type="ARBA" id="ARBA00023159"/>
    </source>
</evidence>